<dbReference type="EMBL" id="CP144698">
    <property type="protein sequence ID" value="WVZ16581.1"/>
    <property type="molecule type" value="Genomic_DNA"/>
</dbReference>
<gene>
    <name evidence="1" type="ORF">V8G54_009563</name>
</gene>
<dbReference type="AlphaFoldDB" id="A0AAQ3NWZ2"/>
<reference evidence="1 2" key="1">
    <citation type="journal article" date="2023" name="Life. Sci Alliance">
        <title>Evolutionary insights into 3D genome organization and epigenetic landscape of Vigna mungo.</title>
        <authorList>
            <person name="Junaid A."/>
            <person name="Singh B."/>
            <person name="Bhatia S."/>
        </authorList>
    </citation>
    <scope>NUCLEOTIDE SEQUENCE [LARGE SCALE GENOMIC DNA]</scope>
    <source>
        <strain evidence="1">Urdbean</strain>
    </source>
</reference>
<accession>A0AAQ3NWZ2</accession>
<sequence length="155" mass="17554">MKTMMCHIHYSSSDSITSDGLKNLLVINHTKSTFQLYKRNALASFDDEEWQRVLSNIDTGNQNEGPRRTLAQETILTTVLAFLRRLLWSGEKRAWSGCHKGSSRVKFLWIQVELSRGKSIFSRVGANPPLAMFGYAYASPNSIKIKSDLARSRLS</sequence>
<dbReference type="Proteomes" id="UP001374535">
    <property type="component" value="Chromosome 3"/>
</dbReference>
<protein>
    <submittedName>
        <fullName evidence="1">Uncharacterized protein</fullName>
    </submittedName>
</protein>
<organism evidence="1 2">
    <name type="scientific">Vigna mungo</name>
    <name type="common">Black gram</name>
    <name type="synonym">Phaseolus mungo</name>
    <dbReference type="NCBI Taxonomy" id="3915"/>
    <lineage>
        <taxon>Eukaryota</taxon>
        <taxon>Viridiplantae</taxon>
        <taxon>Streptophyta</taxon>
        <taxon>Embryophyta</taxon>
        <taxon>Tracheophyta</taxon>
        <taxon>Spermatophyta</taxon>
        <taxon>Magnoliopsida</taxon>
        <taxon>eudicotyledons</taxon>
        <taxon>Gunneridae</taxon>
        <taxon>Pentapetalae</taxon>
        <taxon>rosids</taxon>
        <taxon>fabids</taxon>
        <taxon>Fabales</taxon>
        <taxon>Fabaceae</taxon>
        <taxon>Papilionoideae</taxon>
        <taxon>50 kb inversion clade</taxon>
        <taxon>NPAAA clade</taxon>
        <taxon>indigoferoid/millettioid clade</taxon>
        <taxon>Phaseoleae</taxon>
        <taxon>Vigna</taxon>
    </lineage>
</organism>
<evidence type="ECO:0000313" key="2">
    <source>
        <dbReference type="Proteomes" id="UP001374535"/>
    </source>
</evidence>
<proteinExistence type="predicted"/>
<name>A0AAQ3NWZ2_VIGMU</name>
<evidence type="ECO:0000313" key="1">
    <source>
        <dbReference type="EMBL" id="WVZ16581.1"/>
    </source>
</evidence>
<keyword evidence="2" id="KW-1185">Reference proteome</keyword>